<dbReference type="Proteomes" id="UP000499080">
    <property type="component" value="Unassembled WGS sequence"/>
</dbReference>
<evidence type="ECO:0000313" key="1">
    <source>
        <dbReference type="EMBL" id="GBM23177.1"/>
    </source>
</evidence>
<evidence type="ECO:0000313" key="2">
    <source>
        <dbReference type="Proteomes" id="UP000499080"/>
    </source>
</evidence>
<protein>
    <submittedName>
        <fullName evidence="1">Uncharacterized protein</fullName>
    </submittedName>
</protein>
<dbReference type="AlphaFoldDB" id="A0A4Y2E3D1"/>
<gene>
    <name evidence="1" type="ORF">AVEN_147091_1</name>
</gene>
<reference evidence="1 2" key="1">
    <citation type="journal article" date="2019" name="Sci. Rep.">
        <title>Orb-weaving spider Araneus ventricosus genome elucidates the spidroin gene catalogue.</title>
        <authorList>
            <person name="Kono N."/>
            <person name="Nakamura H."/>
            <person name="Ohtoshi R."/>
            <person name="Moran D.A.P."/>
            <person name="Shinohara A."/>
            <person name="Yoshida Y."/>
            <person name="Fujiwara M."/>
            <person name="Mori M."/>
            <person name="Tomita M."/>
            <person name="Arakawa K."/>
        </authorList>
    </citation>
    <scope>NUCLEOTIDE SEQUENCE [LARGE SCALE GENOMIC DNA]</scope>
</reference>
<dbReference type="EMBL" id="BGPR01000493">
    <property type="protein sequence ID" value="GBM23177.1"/>
    <property type="molecule type" value="Genomic_DNA"/>
</dbReference>
<dbReference type="Pfam" id="PF05380">
    <property type="entry name" value="Peptidase_A17"/>
    <property type="match status" value="1"/>
</dbReference>
<dbReference type="PANTHER" id="PTHR47331">
    <property type="entry name" value="PHD-TYPE DOMAIN-CONTAINING PROTEIN"/>
    <property type="match status" value="1"/>
</dbReference>
<sequence length="235" mass="26955">MSGVQWDAILPPNIAKQWNKWISELSSLNDMGIPRWIGLSPSSDYSLHKFCDSSERPFGDVLYLYFQEGKTTKVQLLCSRNRLSPLKRITLPRLELISCLIGARLVNYICSNTSLNRNAATLWTYSIRHFASRTLVPGYLMECSRLVESQHSDNWPTKSDSSKEIPQCTAEARKPRVQPLCTATFQPVINASYFSSFTRLLRDIAWVLRFLNNCKSKHHLFQELTSDEIEKGKGY</sequence>
<name>A0A4Y2E3D1_ARAVE</name>
<proteinExistence type="predicted"/>
<accession>A0A4Y2E3D1</accession>
<dbReference type="InterPro" id="IPR008042">
    <property type="entry name" value="Retrotrans_Pao"/>
</dbReference>
<keyword evidence="2" id="KW-1185">Reference proteome</keyword>
<dbReference type="PANTHER" id="PTHR47331:SF1">
    <property type="entry name" value="GAG-LIKE PROTEIN"/>
    <property type="match status" value="1"/>
</dbReference>
<organism evidence="1 2">
    <name type="scientific">Araneus ventricosus</name>
    <name type="common">Orbweaver spider</name>
    <name type="synonym">Epeira ventricosa</name>
    <dbReference type="NCBI Taxonomy" id="182803"/>
    <lineage>
        <taxon>Eukaryota</taxon>
        <taxon>Metazoa</taxon>
        <taxon>Ecdysozoa</taxon>
        <taxon>Arthropoda</taxon>
        <taxon>Chelicerata</taxon>
        <taxon>Arachnida</taxon>
        <taxon>Araneae</taxon>
        <taxon>Araneomorphae</taxon>
        <taxon>Entelegynae</taxon>
        <taxon>Araneoidea</taxon>
        <taxon>Araneidae</taxon>
        <taxon>Araneus</taxon>
    </lineage>
</organism>
<comment type="caution">
    <text evidence="1">The sequence shown here is derived from an EMBL/GenBank/DDBJ whole genome shotgun (WGS) entry which is preliminary data.</text>
</comment>